<dbReference type="Proteomes" id="UP001497516">
    <property type="component" value="Chromosome 10"/>
</dbReference>
<reference evidence="2 3" key="1">
    <citation type="submission" date="2024-04" db="EMBL/GenBank/DDBJ databases">
        <authorList>
            <person name="Fracassetti M."/>
        </authorList>
    </citation>
    <scope>NUCLEOTIDE SEQUENCE [LARGE SCALE GENOMIC DNA]</scope>
</reference>
<feature type="compositionally biased region" description="Acidic residues" evidence="1">
    <location>
        <begin position="1"/>
        <end position="15"/>
    </location>
</feature>
<keyword evidence="3" id="KW-1185">Reference proteome</keyword>
<protein>
    <submittedName>
        <fullName evidence="2">Uncharacterized protein</fullName>
    </submittedName>
</protein>
<accession>A0AAV2CW11</accession>
<gene>
    <name evidence="2" type="ORF">LTRI10_LOCUS7498</name>
</gene>
<sequence>MKEDDLDDEVPEDDDPHCPTIPFTSMEKQRYPRKWHSSLIVKSLGTDVSIPCDRPSTGNVVGKGWLPPDFQSLLWLLRGKIHPSDGFRTGKAGRTMVDW</sequence>
<evidence type="ECO:0000313" key="3">
    <source>
        <dbReference type="Proteomes" id="UP001497516"/>
    </source>
</evidence>
<name>A0AAV2CW11_9ROSI</name>
<dbReference type="EMBL" id="OZ034814">
    <property type="protein sequence ID" value="CAL1360038.1"/>
    <property type="molecule type" value="Genomic_DNA"/>
</dbReference>
<proteinExistence type="predicted"/>
<evidence type="ECO:0000313" key="2">
    <source>
        <dbReference type="EMBL" id="CAL1360038.1"/>
    </source>
</evidence>
<evidence type="ECO:0000256" key="1">
    <source>
        <dbReference type="SAM" id="MobiDB-lite"/>
    </source>
</evidence>
<organism evidence="2 3">
    <name type="scientific">Linum trigynum</name>
    <dbReference type="NCBI Taxonomy" id="586398"/>
    <lineage>
        <taxon>Eukaryota</taxon>
        <taxon>Viridiplantae</taxon>
        <taxon>Streptophyta</taxon>
        <taxon>Embryophyta</taxon>
        <taxon>Tracheophyta</taxon>
        <taxon>Spermatophyta</taxon>
        <taxon>Magnoliopsida</taxon>
        <taxon>eudicotyledons</taxon>
        <taxon>Gunneridae</taxon>
        <taxon>Pentapetalae</taxon>
        <taxon>rosids</taxon>
        <taxon>fabids</taxon>
        <taxon>Malpighiales</taxon>
        <taxon>Linaceae</taxon>
        <taxon>Linum</taxon>
    </lineage>
</organism>
<feature type="region of interest" description="Disordered" evidence="1">
    <location>
        <begin position="1"/>
        <end position="23"/>
    </location>
</feature>
<dbReference type="AlphaFoldDB" id="A0AAV2CW11"/>